<dbReference type="InterPro" id="IPR037034">
    <property type="entry name" value="RNA_pol_Rpb2_2_sf"/>
</dbReference>
<dbReference type="RefSeq" id="XP_001713520.1">
    <property type="nucleotide sequence ID" value="XM_001713468.1"/>
</dbReference>
<evidence type="ECO:0000256" key="10">
    <source>
        <dbReference type="ARBA" id="ARBA00048552"/>
    </source>
</evidence>
<dbReference type="InterPro" id="IPR007645">
    <property type="entry name" value="RNA_pol_Rpb2_3"/>
</dbReference>
<evidence type="ECO:0000256" key="3">
    <source>
        <dbReference type="ARBA" id="ARBA00022478"/>
    </source>
</evidence>
<feature type="domain" description="RNA polymerase beta subunit protrusion" evidence="16">
    <location>
        <begin position="23"/>
        <end position="467"/>
    </location>
</feature>
<dbReference type="GO" id="GO:0032549">
    <property type="term" value="F:ribonucleoside binding"/>
    <property type="evidence" value="ECO:0007669"/>
    <property type="project" value="InterPro"/>
</dbReference>
<feature type="domain" description="RNA polymerase Rpb2" evidence="18">
    <location>
        <begin position="591"/>
        <end position="651"/>
    </location>
</feature>
<dbReference type="FunFam" id="2.40.270.10:FF:000006">
    <property type="entry name" value="DNA-directed RNA polymerase subunit beta"/>
    <property type="match status" value="1"/>
</dbReference>
<dbReference type="PIR" id="D90085">
    <property type="entry name" value="D90085"/>
</dbReference>
<evidence type="ECO:0000256" key="7">
    <source>
        <dbReference type="ARBA" id="ARBA00022833"/>
    </source>
</evidence>
<comment type="similarity">
    <text evidence="2 11">Belongs to the RNA polymerase beta chain family.</text>
</comment>
<dbReference type="GeneID" id="857303"/>
<comment type="catalytic activity">
    <reaction evidence="10 12">
        <text>RNA(n) + a ribonucleoside 5'-triphosphate = RNA(n+1) + diphosphate</text>
        <dbReference type="Rhea" id="RHEA:21248"/>
        <dbReference type="Rhea" id="RHEA-COMP:14527"/>
        <dbReference type="Rhea" id="RHEA-COMP:17342"/>
        <dbReference type="ChEBI" id="CHEBI:33019"/>
        <dbReference type="ChEBI" id="CHEBI:61557"/>
        <dbReference type="ChEBI" id="CHEBI:140395"/>
        <dbReference type="EC" id="2.7.7.6"/>
    </reaction>
</comment>
<dbReference type="Gene3D" id="3.90.1110.10">
    <property type="entry name" value="RNA polymerase Rpb2, domain 2"/>
    <property type="match status" value="1"/>
</dbReference>
<keyword evidence="7" id="KW-0862">Zinc</keyword>
<evidence type="ECO:0000313" key="20">
    <source>
        <dbReference type="EMBL" id="AAK39815.1"/>
    </source>
</evidence>
<feature type="domain" description="RNA polymerase Rpb2" evidence="17">
    <location>
        <begin position="492"/>
        <end position="556"/>
    </location>
</feature>
<evidence type="ECO:0000259" key="15">
    <source>
        <dbReference type="Pfam" id="PF04561"/>
    </source>
</evidence>
<dbReference type="EMBL" id="HBKN01016950">
    <property type="protein sequence ID" value="CAE2295782.1"/>
    <property type="molecule type" value="Transcribed_RNA"/>
</dbReference>
<feature type="domain" description="RNA polymerase Rpb2" evidence="15">
    <location>
        <begin position="271"/>
        <end position="419"/>
    </location>
</feature>
<dbReference type="InterPro" id="IPR007646">
    <property type="entry name" value="RNA_pol_Rpb2_4"/>
</dbReference>
<dbReference type="GO" id="GO:0005634">
    <property type="term" value="C:nucleus"/>
    <property type="evidence" value="ECO:0007669"/>
    <property type="project" value="UniProtKB-SubCell"/>
</dbReference>
<evidence type="ECO:0000256" key="8">
    <source>
        <dbReference type="ARBA" id="ARBA00023163"/>
    </source>
</evidence>
<dbReference type="Gene3D" id="2.40.270.10">
    <property type="entry name" value="DNA-directed RNA polymerase, subunit 2, domain 6"/>
    <property type="match status" value="1"/>
</dbReference>
<evidence type="ECO:0000256" key="6">
    <source>
        <dbReference type="ARBA" id="ARBA00022723"/>
    </source>
</evidence>
<dbReference type="InterPro" id="IPR007647">
    <property type="entry name" value="RNA_pol_Rpb2_5"/>
</dbReference>
<dbReference type="Pfam" id="PF04565">
    <property type="entry name" value="RNA_pol_Rpb2_3"/>
    <property type="match status" value="1"/>
</dbReference>
<keyword evidence="3 12" id="KW-0240">DNA-directed RNA polymerase</keyword>
<dbReference type="InterPro" id="IPR007120">
    <property type="entry name" value="DNA-dir_RNAP_su2_dom"/>
</dbReference>
<name>Q98RY5_GUITH</name>
<gene>
    <name evidence="20" type="primary">rpb2</name>
    <name evidence="21" type="ORF">GTHE00462_LOCUS13342</name>
    <name evidence="22" type="ORF">GTHE00462_LOCUS13343</name>
</gene>
<evidence type="ECO:0000256" key="2">
    <source>
        <dbReference type="ARBA" id="ARBA00006835"/>
    </source>
</evidence>
<dbReference type="Pfam" id="PF00562">
    <property type="entry name" value="RNA_pol_Rpb2_6"/>
    <property type="match status" value="1"/>
</dbReference>
<dbReference type="InterPro" id="IPR037033">
    <property type="entry name" value="DNA-dir_RNAP_su2_hyb_sf"/>
</dbReference>
<evidence type="ECO:0000313" key="22">
    <source>
        <dbReference type="EMBL" id="CAE2295784.1"/>
    </source>
</evidence>
<evidence type="ECO:0000256" key="1">
    <source>
        <dbReference type="ARBA" id="ARBA00004123"/>
    </source>
</evidence>
<evidence type="ECO:0000256" key="11">
    <source>
        <dbReference type="RuleBase" id="RU000434"/>
    </source>
</evidence>
<evidence type="ECO:0000259" key="14">
    <source>
        <dbReference type="Pfam" id="PF04560"/>
    </source>
</evidence>
<evidence type="ECO:0000256" key="12">
    <source>
        <dbReference type="RuleBase" id="RU363031"/>
    </source>
</evidence>
<dbReference type="Proteomes" id="UP000242167">
    <property type="component" value="Nucleomorph 1"/>
</dbReference>
<evidence type="ECO:0000259" key="19">
    <source>
        <dbReference type="Pfam" id="PF04567"/>
    </source>
</evidence>
<dbReference type="InterPro" id="IPR007641">
    <property type="entry name" value="RNA_pol_Rpb2_7"/>
</dbReference>
<dbReference type="InterPro" id="IPR007642">
    <property type="entry name" value="RNA_pol_Rpb2_2"/>
</dbReference>
<dbReference type="Pfam" id="PF04561">
    <property type="entry name" value="RNA_pol_Rpb2_2"/>
    <property type="match status" value="1"/>
</dbReference>
<sequence>MNNSNFDIDILWHILKLFFIQKGLVDQQINSFNNFIQNTMQDIIDDMPPITVYIDNDPGNDDLLSKIRMVIRLGQLHLSKPTYIEDDGLVHNLVPNEARLRNLTYSSPLYCEISTSIIKNEKSIDYILKQFSEKILIGRIPIMIKSKFCILSNLDIKCLKNLGECPDDPGGYFIVNGSEKVIVAQEQLSWNKVYIFQKNENLRNTIKIKNYTVEGYLYFAECRSVADYSKWSPSLLTVKVCLCPYKDQKFSIFKKNLKFNSPEIFLSGGFYLRMMLPYFKKDIPITWIFKALGFENEIEILDYICYDSQDEDLISIVRYIVEDDKISTQNSLSISCPILDQETALAAIGQHVSKGPQGIRIKFAYEVLQKEFLPHIGIGQGFELRKGYFFGYIINKLISTQIGKRKMDDRDHYGYKRLDTVGPLLSQLFRQLLGKVLKEFKTNVQKKIHRLDKKFELKDFFKSNYVTTGIQYALSTGNWGTDKQSLRTGISQVLNRLSYSSTLSHLRRVNSPSAKGNKITKPRHLHNSHWGYICPVETPEGHSCGLVKNLALTAMITIGTSPLFIIEKLENLGLESLEEYNSDKLKSSFKVFVNGCWIGTHKNPFALISKMKIYRRRNIFSEEISIILDDYDKEIKIFSDSGRVIRPLLIINEENIIKINNKQKYLHNLTDDQSIYSNFQQLLEEGILEYVDPEEEETCLISMFYNFKYLKNLHTQKIKYTHCELHPSVILGVCASLIPFCDHNQSPRNTYQAAMGKQAIGINVSNYDFRMDTMCHILYYPQKPLVCTKSMNFIKFKDFPNGINAIVAIACYGGYNQEDSIIMSQDSIDRGLFRSFFFRNYKDVEKIKFGGKKETFEIPNWKSCNGIKIHSYEKLDLDGLIGEGKKVNSNDIIIGKTCPTNLFDNNNEDLRLLGKNLKIKTDCSSSIKNFETGVVDKVILAKSDEGFRLVKIRIRSVRLPQIGDKFASRHGQKGIIGMIYRQVNMPFSEQGISPDIIMNPHAIPSRMTIGHLLECLLSKAVSMKGIEGDGTPFERQNMEDIMNFLEKNNFDKNGWEILYNGFNGKRIKSLIFMGPTYYQKLKHMVEDKIHSRARGPIQILTRQPVEGRSREGGLRFGEMERDCMISHGAAIFLKDRLFDQSDPFGIYVCDFCGFIVVSNKKQNNFECRNCSNRSMISFIRIPYAFKLLIQELMSLSVGVRLIPGEF</sequence>
<feature type="domain" description="DNA-directed RNA polymerase subunit 2 hybrid-binding" evidence="13">
    <location>
        <begin position="734"/>
        <end position="1110"/>
    </location>
</feature>
<evidence type="ECO:0000256" key="9">
    <source>
        <dbReference type="ARBA" id="ARBA00023242"/>
    </source>
</evidence>
<dbReference type="InterPro" id="IPR015712">
    <property type="entry name" value="DNA-dir_RNA_pol_su2"/>
</dbReference>
<dbReference type="Gene3D" id="2.40.50.150">
    <property type="match status" value="1"/>
</dbReference>
<evidence type="ECO:0000313" key="21">
    <source>
        <dbReference type="EMBL" id="CAE2295782.1"/>
    </source>
</evidence>
<protein>
    <recommendedName>
        <fullName evidence="12">DNA-directed RNA polymerase subunit beta</fullName>
        <ecNumber evidence="12">2.7.7.6</ecNumber>
    </recommendedName>
</protein>
<dbReference type="GO" id="GO:0003899">
    <property type="term" value="F:DNA-directed RNA polymerase activity"/>
    <property type="evidence" value="ECO:0007669"/>
    <property type="project" value="UniProtKB-EC"/>
</dbReference>
<evidence type="ECO:0000259" key="16">
    <source>
        <dbReference type="Pfam" id="PF04563"/>
    </source>
</evidence>
<dbReference type="Gene3D" id="3.90.1100.10">
    <property type="match status" value="1"/>
</dbReference>
<keyword evidence="4 12" id="KW-0808">Transferase</keyword>
<dbReference type="CDD" id="cd00653">
    <property type="entry name" value="RNA_pol_B_RPB2"/>
    <property type="match status" value="1"/>
</dbReference>
<dbReference type="SUPFAM" id="SSF64484">
    <property type="entry name" value="beta and beta-prime subunits of DNA dependent RNA-polymerase"/>
    <property type="match status" value="1"/>
</dbReference>
<dbReference type="PANTHER" id="PTHR20856">
    <property type="entry name" value="DNA-DIRECTED RNA POLYMERASE I SUBUNIT 2"/>
    <property type="match status" value="1"/>
</dbReference>
<evidence type="ECO:0000256" key="4">
    <source>
        <dbReference type="ARBA" id="ARBA00022679"/>
    </source>
</evidence>
<dbReference type="Pfam" id="PF04566">
    <property type="entry name" value="RNA_pol_Rpb2_4"/>
    <property type="match status" value="1"/>
</dbReference>
<comment type="function">
    <text evidence="12">DNA-dependent RNA polymerase catalyzes the transcription of DNA into RNA using the four ribonucleoside triphosphates as substrates.</text>
</comment>
<dbReference type="GO" id="GO:0003677">
    <property type="term" value="F:DNA binding"/>
    <property type="evidence" value="ECO:0007669"/>
    <property type="project" value="InterPro"/>
</dbReference>
<organism evidence="20 23">
    <name type="scientific">Guillardia theta</name>
    <name type="common">Cryptophyte</name>
    <name type="synonym">Cryptomonas phi</name>
    <dbReference type="NCBI Taxonomy" id="55529"/>
    <lineage>
        <taxon>Eukaryota</taxon>
        <taxon>Cryptophyceae</taxon>
        <taxon>Pyrenomonadales</taxon>
        <taxon>Geminigeraceae</taxon>
        <taxon>Guillardia</taxon>
    </lineage>
</organism>
<dbReference type="GO" id="GO:0000428">
    <property type="term" value="C:DNA-directed RNA polymerase complex"/>
    <property type="evidence" value="ECO:0007669"/>
    <property type="project" value="UniProtKB-KW"/>
</dbReference>
<evidence type="ECO:0000259" key="18">
    <source>
        <dbReference type="Pfam" id="PF04566"/>
    </source>
</evidence>
<dbReference type="Pfam" id="PF04563">
    <property type="entry name" value="RNA_pol_Rpb2_1"/>
    <property type="match status" value="1"/>
</dbReference>
<dbReference type="InterPro" id="IPR014724">
    <property type="entry name" value="RNA_pol_RPB2_OB-fold"/>
</dbReference>
<geneLocation type="nucleomorph" evidence="20"/>
<reference evidence="21" key="2">
    <citation type="submission" date="2021-01" db="EMBL/GenBank/DDBJ databases">
        <authorList>
            <person name="Corre E."/>
            <person name="Pelletier E."/>
            <person name="Niang G."/>
            <person name="Scheremetjew M."/>
            <person name="Finn R."/>
            <person name="Kale V."/>
            <person name="Holt S."/>
            <person name="Cochrane G."/>
            <person name="Meng A."/>
            <person name="Brown T."/>
            <person name="Cohen L."/>
        </authorList>
    </citation>
    <scope>NUCLEOTIDE SEQUENCE</scope>
    <source>
        <strain evidence="21">CCMP 2712</strain>
    </source>
</reference>
<dbReference type="InterPro" id="IPR007121">
    <property type="entry name" value="RNA_pol_bsu_CS"/>
</dbReference>
<dbReference type="Gene3D" id="3.90.1070.20">
    <property type="match status" value="1"/>
</dbReference>
<dbReference type="EMBL" id="HBKN01016951">
    <property type="protein sequence ID" value="CAE2295784.1"/>
    <property type="molecule type" value="Transcribed_RNA"/>
</dbReference>
<dbReference type="GO" id="GO:0046872">
    <property type="term" value="F:metal ion binding"/>
    <property type="evidence" value="ECO:0007669"/>
    <property type="project" value="UniProtKB-KW"/>
</dbReference>
<dbReference type="Pfam" id="PF04560">
    <property type="entry name" value="RNA_pol_Rpb2_7"/>
    <property type="match status" value="1"/>
</dbReference>
<dbReference type="PROSITE" id="PS01166">
    <property type="entry name" value="RNA_POL_BETA"/>
    <property type="match status" value="1"/>
</dbReference>
<feature type="domain" description="RNA polymerase Rpb2" evidence="19">
    <location>
        <begin position="679"/>
        <end position="727"/>
    </location>
</feature>
<evidence type="ECO:0000256" key="5">
    <source>
        <dbReference type="ARBA" id="ARBA00022695"/>
    </source>
</evidence>
<proteinExistence type="inferred from homology"/>
<dbReference type="FunFam" id="2.40.270.10:FF:000011">
    <property type="entry name" value="DNA-directed RNA polymerase subunit beta"/>
    <property type="match status" value="1"/>
</dbReference>
<comment type="subcellular location">
    <subcellularLocation>
        <location evidence="1">Nucleus</location>
    </subcellularLocation>
</comment>
<evidence type="ECO:0000313" key="23">
    <source>
        <dbReference type="Proteomes" id="UP000242167"/>
    </source>
</evidence>
<keyword evidence="8 12" id="KW-0804">Transcription</keyword>
<keyword evidence="20" id="KW-0542">Nucleomorph</keyword>
<dbReference type="GO" id="GO:0006351">
    <property type="term" value="P:DNA-templated transcription"/>
    <property type="evidence" value="ECO:0007669"/>
    <property type="project" value="InterPro"/>
</dbReference>
<evidence type="ECO:0000259" key="13">
    <source>
        <dbReference type="Pfam" id="PF00562"/>
    </source>
</evidence>
<accession>Q98RY5</accession>
<dbReference type="InterPro" id="IPR007644">
    <property type="entry name" value="RNA_pol_bsu_protrusion"/>
</dbReference>
<feature type="domain" description="RNA polymerase Rpb2" evidence="14">
    <location>
        <begin position="1112"/>
        <end position="1201"/>
    </location>
</feature>
<dbReference type="Pfam" id="PF04567">
    <property type="entry name" value="RNA_pol_Rpb2_5"/>
    <property type="match status" value="1"/>
</dbReference>
<dbReference type="Gene3D" id="3.90.1800.10">
    <property type="entry name" value="RNA polymerase alpha subunit dimerisation domain"/>
    <property type="match status" value="1"/>
</dbReference>
<keyword evidence="6" id="KW-0479">Metal-binding</keyword>
<reference evidence="20 23" key="1">
    <citation type="journal article" date="2001" name="Nature">
        <title>The highly reduced genome of an enslaved algal nucleus.</title>
        <authorList>
            <person name="Douglas S."/>
            <person name="Zauner S."/>
            <person name="Fraunholz M."/>
            <person name="Beaton M."/>
            <person name="Penny S."/>
            <person name="Deng L."/>
            <person name="Wu X."/>
            <person name="Reith M."/>
            <person name="Cavalier-Smith T."/>
            <person name="Maier U."/>
        </authorList>
    </citation>
    <scope>NUCLEOTIDE SEQUENCE [LARGE SCALE GENOMIC DNA]</scope>
</reference>
<evidence type="ECO:0000259" key="17">
    <source>
        <dbReference type="Pfam" id="PF04565"/>
    </source>
</evidence>
<keyword evidence="5 12" id="KW-0548">Nucleotidyltransferase</keyword>
<dbReference type="FunFam" id="3.90.1800.10:FF:000002">
    <property type="entry name" value="DNA-directed RNA polymerase subunit beta"/>
    <property type="match status" value="1"/>
</dbReference>
<keyword evidence="9" id="KW-0539">Nucleus</keyword>
<dbReference type="AlphaFoldDB" id="Q98RY5"/>
<dbReference type="EC" id="2.7.7.6" evidence="12"/>
<dbReference type="EMBL" id="AF165818">
    <property type="protein sequence ID" value="AAK39815.1"/>
    <property type="molecule type" value="Genomic_DNA"/>
</dbReference>